<dbReference type="PRINTS" id="PR00080">
    <property type="entry name" value="SDRFAMILY"/>
</dbReference>
<proteinExistence type="inferred from homology"/>
<dbReference type="PRINTS" id="PR00081">
    <property type="entry name" value="GDHRDH"/>
</dbReference>
<dbReference type="Gene3D" id="3.40.50.720">
    <property type="entry name" value="NAD(P)-binding Rossmann-like Domain"/>
    <property type="match status" value="1"/>
</dbReference>
<dbReference type="AlphaFoldDB" id="A0A1F5DLW8"/>
<dbReference type="InterPro" id="IPR036291">
    <property type="entry name" value="NAD(P)-bd_dom_sf"/>
</dbReference>
<dbReference type="InterPro" id="IPR050259">
    <property type="entry name" value="SDR"/>
</dbReference>
<evidence type="ECO:0000313" key="4">
    <source>
        <dbReference type="EMBL" id="OGD56133.1"/>
    </source>
</evidence>
<name>A0A1F5DLW8_9BACT</name>
<comment type="caution">
    <text evidence="4">The sequence shown here is derived from an EMBL/GenBank/DDBJ whole genome shotgun (WGS) entry which is preliminary data.</text>
</comment>
<dbReference type="SMART" id="SM00822">
    <property type="entry name" value="PKS_KR"/>
    <property type="match status" value="1"/>
</dbReference>
<reference evidence="4 5" key="1">
    <citation type="journal article" date="2016" name="Nat. Commun.">
        <title>Thousands of microbial genomes shed light on interconnected biogeochemical processes in an aquifer system.</title>
        <authorList>
            <person name="Anantharaman K."/>
            <person name="Brown C.T."/>
            <person name="Hug L.A."/>
            <person name="Sharon I."/>
            <person name="Castelle C.J."/>
            <person name="Probst A.J."/>
            <person name="Thomas B.C."/>
            <person name="Singh A."/>
            <person name="Wilkins M.J."/>
            <person name="Karaoz U."/>
            <person name="Brodie E.L."/>
            <person name="Williams K.H."/>
            <person name="Hubbard S.S."/>
            <person name="Banfield J.F."/>
        </authorList>
    </citation>
    <scope>NUCLEOTIDE SEQUENCE [LARGE SCALE GENOMIC DNA]</scope>
</reference>
<dbReference type="GO" id="GO:0016491">
    <property type="term" value="F:oxidoreductase activity"/>
    <property type="evidence" value="ECO:0007669"/>
    <property type="project" value="UniProtKB-KW"/>
</dbReference>
<dbReference type="PANTHER" id="PTHR42879">
    <property type="entry name" value="3-OXOACYL-(ACYL-CARRIER-PROTEIN) REDUCTASE"/>
    <property type="match status" value="1"/>
</dbReference>
<evidence type="ECO:0000256" key="2">
    <source>
        <dbReference type="ARBA" id="ARBA00023002"/>
    </source>
</evidence>
<evidence type="ECO:0000259" key="3">
    <source>
        <dbReference type="SMART" id="SM00822"/>
    </source>
</evidence>
<dbReference type="Pfam" id="PF13561">
    <property type="entry name" value="adh_short_C2"/>
    <property type="match status" value="1"/>
</dbReference>
<evidence type="ECO:0000313" key="5">
    <source>
        <dbReference type="Proteomes" id="UP000178764"/>
    </source>
</evidence>
<accession>A0A1F5DLW8</accession>
<sequence>MSYDLRGKVALVTGSNRGIGAAIVKKLASCGAEVVINYPPQLPGAEEEAKLLLEEVSAMGHMAITVGADVTKLEEVRAMFDKILEELGPVTILVNNAGITRDTIVIRMKQEDWDAVLEVNLTGTHLCCQAAIKQMARKKVPQIAIVNISSLMGITGNAGQANYVASKGGIIAYTKALALELGKRARVNAVAPGFIESDMTANFPEELRKEYIGRIPLGRPGTIGEVANAVAFLASDEASYTTGVTINLDGGWNILP</sequence>
<dbReference type="PANTHER" id="PTHR42879:SF2">
    <property type="entry name" value="3-OXOACYL-[ACYL-CARRIER-PROTEIN] REDUCTASE FABG"/>
    <property type="match status" value="1"/>
</dbReference>
<dbReference type="InterPro" id="IPR057326">
    <property type="entry name" value="KR_dom"/>
</dbReference>
<dbReference type="PROSITE" id="PS00061">
    <property type="entry name" value="ADH_SHORT"/>
    <property type="match status" value="1"/>
</dbReference>
<dbReference type="InterPro" id="IPR002347">
    <property type="entry name" value="SDR_fam"/>
</dbReference>
<dbReference type="FunFam" id="3.40.50.720:FF:000173">
    <property type="entry name" value="3-oxoacyl-[acyl-carrier protein] reductase"/>
    <property type="match status" value="1"/>
</dbReference>
<dbReference type="NCBIfam" id="NF005559">
    <property type="entry name" value="PRK07231.1"/>
    <property type="match status" value="1"/>
</dbReference>
<feature type="domain" description="Ketoreductase" evidence="3">
    <location>
        <begin position="8"/>
        <end position="198"/>
    </location>
</feature>
<dbReference type="GO" id="GO:0032787">
    <property type="term" value="P:monocarboxylic acid metabolic process"/>
    <property type="evidence" value="ECO:0007669"/>
    <property type="project" value="UniProtKB-ARBA"/>
</dbReference>
<keyword evidence="2" id="KW-0560">Oxidoreductase</keyword>
<dbReference type="NCBIfam" id="NF009466">
    <property type="entry name" value="PRK12826.1-2"/>
    <property type="match status" value="1"/>
</dbReference>
<protein>
    <submittedName>
        <fullName evidence="4">Beta-ketoacyl-ACP reductase</fullName>
    </submittedName>
</protein>
<evidence type="ECO:0000256" key="1">
    <source>
        <dbReference type="ARBA" id="ARBA00006484"/>
    </source>
</evidence>
<dbReference type="InterPro" id="IPR020904">
    <property type="entry name" value="Sc_DH/Rdtase_CS"/>
</dbReference>
<dbReference type="Proteomes" id="UP000178764">
    <property type="component" value="Unassembled WGS sequence"/>
</dbReference>
<dbReference type="SUPFAM" id="SSF51735">
    <property type="entry name" value="NAD(P)-binding Rossmann-fold domains"/>
    <property type="match status" value="1"/>
</dbReference>
<dbReference type="EMBL" id="MEZT01000027">
    <property type="protein sequence ID" value="OGD56133.1"/>
    <property type="molecule type" value="Genomic_DNA"/>
</dbReference>
<organism evidence="4 5">
    <name type="scientific">Candidatus Berkelbacteria bacterium RBG_13_40_8</name>
    <dbReference type="NCBI Taxonomy" id="1797467"/>
    <lineage>
        <taxon>Bacteria</taxon>
        <taxon>Candidatus Berkelbacteria</taxon>
    </lineage>
</organism>
<gene>
    <name evidence="4" type="ORF">A2V71_00075</name>
</gene>
<comment type="similarity">
    <text evidence="1">Belongs to the short-chain dehydrogenases/reductases (SDR) family.</text>
</comment>